<evidence type="ECO:0000313" key="2">
    <source>
        <dbReference type="Proteomes" id="UP000723714"/>
    </source>
</evidence>
<gene>
    <name evidence="1" type="ORF">HGO97_005225</name>
</gene>
<reference evidence="1 2" key="1">
    <citation type="submission" date="2021-06" db="EMBL/GenBank/DDBJ databases">
        <title>Faecalicatena sp. nov. isolated from porcine feces.</title>
        <authorList>
            <person name="Oh B.S."/>
            <person name="Lee J.H."/>
        </authorList>
    </citation>
    <scope>NUCLEOTIDE SEQUENCE [LARGE SCALE GENOMIC DNA]</scope>
    <source>
        <strain evidence="1 2">AGMB00832</strain>
    </source>
</reference>
<dbReference type="Proteomes" id="UP000723714">
    <property type="component" value="Unassembled WGS sequence"/>
</dbReference>
<protein>
    <submittedName>
        <fullName evidence="1">Uncharacterized protein</fullName>
    </submittedName>
</protein>
<dbReference type="RefSeq" id="WP_216240095.1">
    <property type="nucleotide sequence ID" value="NZ_JABACJ020000003.1"/>
</dbReference>
<keyword evidence="2" id="KW-1185">Reference proteome</keyword>
<organism evidence="1 2">
    <name type="scientific">Faecalicatena faecalis</name>
    <dbReference type="NCBI Taxonomy" id="2726362"/>
    <lineage>
        <taxon>Bacteria</taxon>
        <taxon>Bacillati</taxon>
        <taxon>Bacillota</taxon>
        <taxon>Clostridia</taxon>
        <taxon>Lachnospirales</taxon>
        <taxon>Lachnospiraceae</taxon>
        <taxon>Faecalicatena</taxon>
    </lineage>
</organism>
<proteinExistence type="predicted"/>
<name>A0ABS6D204_9FIRM</name>
<comment type="caution">
    <text evidence="1">The sequence shown here is derived from an EMBL/GenBank/DDBJ whole genome shotgun (WGS) entry which is preliminary data.</text>
</comment>
<dbReference type="EMBL" id="JABACJ020000003">
    <property type="protein sequence ID" value="MBU3875216.1"/>
    <property type="molecule type" value="Genomic_DNA"/>
</dbReference>
<evidence type="ECO:0000313" key="1">
    <source>
        <dbReference type="EMBL" id="MBU3875216.1"/>
    </source>
</evidence>
<accession>A0ABS6D204</accession>
<sequence>MIAVKEKDAKNIKYTSKLELYRLIGEGYRAMEEGRESTIEEVEERIRQRRAERV</sequence>